<protein>
    <submittedName>
        <fullName evidence="2">Uncharacterized protein</fullName>
    </submittedName>
</protein>
<dbReference type="RefSeq" id="WP_095987264.1">
    <property type="nucleotide sequence ID" value="NZ_CP022098.1"/>
</dbReference>
<evidence type="ECO:0000313" key="2">
    <source>
        <dbReference type="EMBL" id="ATB39201.1"/>
    </source>
</evidence>
<evidence type="ECO:0000256" key="1">
    <source>
        <dbReference type="SAM" id="Phobius"/>
    </source>
</evidence>
<sequence length="164" mass="17834">MVKSSRIGEERALFRAEVFKYQKTRFYGIPVNGKPLSSVWLLVPTAALLLLYYAFLTSTYQPRVSARLSQQQGAGTVVVSVAARQELLEGIGPGDEVRLELEGGQRSYPLRVSGKSRGACALGPGCTQVEGRIVGVTADSEIHLPRTAEAALVLPPRAVLEWHQ</sequence>
<dbReference type="Proteomes" id="UP000217257">
    <property type="component" value="Chromosome"/>
</dbReference>
<dbReference type="KEGG" id="cfus:CYFUS_004642"/>
<feature type="transmembrane region" description="Helical" evidence="1">
    <location>
        <begin position="39"/>
        <end position="60"/>
    </location>
</feature>
<dbReference type="EMBL" id="CP022098">
    <property type="protein sequence ID" value="ATB39201.1"/>
    <property type="molecule type" value="Genomic_DNA"/>
</dbReference>
<keyword evidence="1" id="KW-1133">Transmembrane helix</keyword>
<proteinExistence type="predicted"/>
<reference evidence="2 3" key="1">
    <citation type="submission" date="2017-06" db="EMBL/GenBank/DDBJ databases">
        <title>Sequencing and comparative analysis of myxobacterial genomes.</title>
        <authorList>
            <person name="Rupp O."/>
            <person name="Goesmann A."/>
            <person name="Sogaard-Andersen L."/>
        </authorList>
    </citation>
    <scope>NUCLEOTIDE SEQUENCE [LARGE SCALE GENOMIC DNA]</scope>
    <source>
        <strain evidence="2 3">DSM 52655</strain>
    </source>
</reference>
<accession>A0A250J712</accession>
<evidence type="ECO:0000313" key="3">
    <source>
        <dbReference type="Proteomes" id="UP000217257"/>
    </source>
</evidence>
<dbReference type="AlphaFoldDB" id="A0A250J712"/>
<gene>
    <name evidence="2" type="ORF">CYFUS_004642</name>
</gene>
<name>A0A250J712_9BACT</name>
<keyword evidence="1" id="KW-0472">Membrane</keyword>
<organism evidence="2 3">
    <name type="scientific">Cystobacter fuscus</name>
    <dbReference type="NCBI Taxonomy" id="43"/>
    <lineage>
        <taxon>Bacteria</taxon>
        <taxon>Pseudomonadati</taxon>
        <taxon>Myxococcota</taxon>
        <taxon>Myxococcia</taxon>
        <taxon>Myxococcales</taxon>
        <taxon>Cystobacterineae</taxon>
        <taxon>Archangiaceae</taxon>
        <taxon>Cystobacter</taxon>
    </lineage>
</organism>
<keyword evidence="1" id="KW-0812">Transmembrane</keyword>